<keyword evidence="1" id="KW-0238">DNA-binding</keyword>
<dbReference type="GO" id="GO:0042138">
    <property type="term" value="P:meiotic DNA double-strand break formation"/>
    <property type="evidence" value="ECO:0007669"/>
    <property type="project" value="TreeGrafter"/>
</dbReference>
<dbReference type="SUPFAM" id="SSF56726">
    <property type="entry name" value="DNA topoisomerase IV, alpha subunit"/>
    <property type="match status" value="1"/>
</dbReference>
<dbReference type="PANTHER" id="PTHR10848:SF0">
    <property type="entry name" value="MEIOTIC RECOMBINATION PROTEIN SPO11"/>
    <property type="match status" value="1"/>
</dbReference>
<protein>
    <recommendedName>
        <fullName evidence="3">Spo11/DNA topoisomerase VI subunit A N-terminal domain-containing protein</fullName>
    </recommendedName>
</protein>
<dbReference type="Gene3D" id="1.10.10.10">
    <property type="entry name" value="Winged helix-like DNA-binding domain superfamily/Winged helix DNA-binding domain"/>
    <property type="match status" value="1"/>
</dbReference>
<dbReference type="GO" id="GO:0003677">
    <property type="term" value="F:DNA binding"/>
    <property type="evidence" value="ECO:0007669"/>
    <property type="project" value="UniProtKB-UniRule"/>
</dbReference>
<evidence type="ECO:0000256" key="1">
    <source>
        <dbReference type="PROSITE-ProRule" id="PRU01385"/>
    </source>
</evidence>
<reference evidence="4" key="1">
    <citation type="submission" date="2020-03" db="EMBL/GenBank/DDBJ databases">
        <title>Draft Genome Sequence of Cylindrodendrum hubeiense.</title>
        <authorList>
            <person name="Buettner E."/>
            <person name="Kellner H."/>
        </authorList>
    </citation>
    <scope>NUCLEOTIDE SEQUENCE</scope>
    <source>
        <strain evidence="4">IHI 201604</strain>
    </source>
</reference>
<feature type="domain" description="Spo11/DNA topoisomerase VI subunit A N-terminal" evidence="3">
    <location>
        <begin position="90"/>
        <end position="151"/>
    </location>
</feature>
<dbReference type="InterPro" id="IPR036388">
    <property type="entry name" value="WH-like_DNA-bd_sf"/>
</dbReference>
<evidence type="ECO:0000313" key="5">
    <source>
        <dbReference type="Proteomes" id="UP000722485"/>
    </source>
</evidence>
<feature type="region of interest" description="Disordered" evidence="2">
    <location>
        <begin position="16"/>
        <end position="43"/>
    </location>
</feature>
<comment type="caution">
    <text evidence="4">The sequence shown here is derived from an EMBL/GenBank/DDBJ whole genome shotgun (WGS) entry which is preliminary data.</text>
</comment>
<dbReference type="PANTHER" id="PTHR10848">
    <property type="entry name" value="MEIOTIC RECOMBINATION PROTEIN SPO11"/>
    <property type="match status" value="1"/>
</dbReference>
<sequence>MDVTTSVIQHVAITELMHGSQVDSQEPPTTTEDGDDDADANTTASRGALGAVGAVVARIESILETSSARRASETRPEQIRFPGRTVQEARKFARILLILQLAHDALVSGTILTKRHIFYQYQDLFDKQSQVDELVDDLAFTLGVNRGDLNIAYWQGPW</sequence>
<dbReference type="AlphaFoldDB" id="A0A9P5H9T0"/>
<dbReference type="OrthoDB" id="5377392at2759"/>
<dbReference type="InterPro" id="IPR013049">
    <property type="entry name" value="Spo11/TopoVI_A_N"/>
</dbReference>
<comment type="similarity">
    <text evidence="1">Belongs to the TOP6A family.</text>
</comment>
<dbReference type="GO" id="GO:0000228">
    <property type="term" value="C:nuclear chromosome"/>
    <property type="evidence" value="ECO:0007669"/>
    <property type="project" value="TreeGrafter"/>
</dbReference>
<name>A0A9P5H9T0_9HYPO</name>
<dbReference type="GO" id="GO:0003918">
    <property type="term" value="F:DNA topoisomerase type II (double strand cut, ATP-hydrolyzing) activity"/>
    <property type="evidence" value="ECO:0007669"/>
    <property type="project" value="UniProtKB-UniRule"/>
</dbReference>
<proteinExistence type="inferred from homology"/>
<dbReference type="Pfam" id="PF04406">
    <property type="entry name" value="TP6A_N"/>
    <property type="match status" value="1"/>
</dbReference>
<evidence type="ECO:0000256" key="2">
    <source>
        <dbReference type="SAM" id="MobiDB-lite"/>
    </source>
</evidence>
<dbReference type="InterPro" id="IPR002815">
    <property type="entry name" value="Spo11/TopoVI_A"/>
</dbReference>
<dbReference type="GO" id="GO:0000706">
    <property type="term" value="P:meiotic DNA double-strand break processing"/>
    <property type="evidence" value="ECO:0007669"/>
    <property type="project" value="TreeGrafter"/>
</dbReference>
<evidence type="ECO:0000313" key="4">
    <source>
        <dbReference type="EMBL" id="KAF7551463.1"/>
    </source>
</evidence>
<keyword evidence="5" id="KW-1185">Reference proteome</keyword>
<gene>
    <name evidence="4" type="ORF">G7Z17_g4999</name>
</gene>
<feature type="active site" description="O-(5'-phospho-DNA)-tyrosine intermediate" evidence="1">
    <location>
        <position position="119"/>
    </location>
</feature>
<dbReference type="GO" id="GO:0005524">
    <property type="term" value="F:ATP binding"/>
    <property type="evidence" value="ECO:0007669"/>
    <property type="project" value="InterPro"/>
</dbReference>
<dbReference type="EMBL" id="JAANBB010000077">
    <property type="protein sequence ID" value="KAF7551463.1"/>
    <property type="molecule type" value="Genomic_DNA"/>
</dbReference>
<dbReference type="PROSITE" id="PS52041">
    <property type="entry name" value="TOPO_IIB"/>
    <property type="match status" value="1"/>
</dbReference>
<accession>A0A9P5H9T0</accession>
<comment type="catalytic activity">
    <reaction evidence="1">
        <text>ATP-dependent breakage, passage and rejoining of double-stranded DNA.</text>
        <dbReference type="EC" id="5.6.2.2"/>
    </reaction>
</comment>
<dbReference type="InterPro" id="IPR036078">
    <property type="entry name" value="Spo11/TopoVI_A_sf"/>
</dbReference>
<dbReference type="Proteomes" id="UP000722485">
    <property type="component" value="Unassembled WGS sequence"/>
</dbReference>
<evidence type="ECO:0000259" key="3">
    <source>
        <dbReference type="Pfam" id="PF04406"/>
    </source>
</evidence>
<keyword evidence="1" id="KW-0799">Topoisomerase</keyword>
<dbReference type="GO" id="GO:0007131">
    <property type="term" value="P:reciprocal meiotic recombination"/>
    <property type="evidence" value="ECO:0007669"/>
    <property type="project" value="TreeGrafter"/>
</dbReference>
<organism evidence="4 5">
    <name type="scientific">Cylindrodendrum hubeiense</name>
    <dbReference type="NCBI Taxonomy" id="595255"/>
    <lineage>
        <taxon>Eukaryota</taxon>
        <taxon>Fungi</taxon>
        <taxon>Dikarya</taxon>
        <taxon>Ascomycota</taxon>
        <taxon>Pezizomycotina</taxon>
        <taxon>Sordariomycetes</taxon>
        <taxon>Hypocreomycetidae</taxon>
        <taxon>Hypocreales</taxon>
        <taxon>Nectriaceae</taxon>
        <taxon>Cylindrodendrum</taxon>
    </lineage>
</organism>
<keyword evidence="1" id="KW-0413">Isomerase</keyword>